<dbReference type="GO" id="GO:0003677">
    <property type="term" value="F:DNA binding"/>
    <property type="evidence" value="ECO:0007669"/>
    <property type="project" value="InterPro"/>
</dbReference>
<dbReference type="InterPro" id="IPR001387">
    <property type="entry name" value="Cro/C1-type_HTH"/>
</dbReference>
<proteinExistence type="predicted"/>
<dbReference type="RefSeq" id="WP_021915720.1">
    <property type="nucleotide sequence ID" value="NZ_JAJEQF010000030.1"/>
</dbReference>
<evidence type="ECO:0000259" key="1">
    <source>
        <dbReference type="PROSITE" id="PS50943"/>
    </source>
</evidence>
<gene>
    <name evidence="2" type="ORF">LKD45_11065</name>
</gene>
<dbReference type="SUPFAM" id="SSF47413">
    <property type="entry name" value="lambda repressor-like DNA-binding domains"/>
    <property type="match status" value="1"/>
</dbReference>
<dbReference type="PROSITE" id="PS50943">
    <property type="entry name" value="HTH_CROC1"/>
    <property type="match status" value="1"/>
</dbReference>
<organism evidence="2 3">
    <name type="scientific">Gallintestinimicrobium propionicum</name>
    <dbReference type="NCBI Taxonomy" id="2981770"/>
    <lineage>
        <taxon>Bacteria</taxon>
        <taxon>Bacillati</taxon>
        <taxon>Bacillota</taxon>
        <taxon>Clostridia</taxon>
        <taxon>Lachnospirales</taxon>
        <taxon>Lachnospiraceae</taxon>
        <taxon>Gallintestinimicrobium</taxon>
    </lineage>
</organism>
<protein>
    <submittedName>
        <fullName evidence="2">Helix-turn-helix domain-containing protein</fullName>
    </submittedName>
</protein>
<feature type="domain" description="HTH cro/C1-type" evidence="1">
    <location>
        <begin position="27"/>
        <end position="82"/>
    </location>
</feature>
<sequence>MAENNPKQKRRTPSWCAQLPNRLGRRMTEYCLRKGWSLYVLSAASGVPLTTIAHIADGSTKNPGIYTIMRICRALDVPLAVFLDGLEDECGNE</sequence>
<evidence type="ECO:0000313" key="3">
    <source>
        <dbReference type="Proteomes" id="UP001199355"/>
    </source>
</evidence>
<dbReference type="Proteomes" id="UP001199355">
    <property type="component" value="Unassembled WGS sequence"/>
</dbReference>
<dbReference type="AlphaFoldDB" id="A0AAE3AWS7"/>
<dbReference type="CDD" id="cd00093">
    <property type="entry name" value="HTH_XRE"/>
    <property type="match status" value="1"/>
</dbReference>
<evidence type="ECO:0000313" key="2">
    <source>
        <dbReference type="EMBL" id="MCC2168221.1"/>
    </source>
</evidence>
<accession>A0AAE3AWS7</accession>
<dbReference type="Gene3D" id="1.10.260.40">
    <property type="entry name" value="lambda repressor-like DNA-binding domains"/>
    <property type="match status" value="1"/>
</dbReference>
<dbReference type="EMBL" id="JAJEQF010000030">
    <property type="protein sequence ID" value="MCC2168221.1"/>
    <property type="molecule type" value="Genomic_DNA"/>
</dbReference>
<dbReference type="SMART" id="SM00530">
    <property type="entry name" value="HTH_XRE"/>
    <property type="match status" value="1"/>
</dbReference>
<name>A0AAE3AWS7_9FIRM</name>
<keyword evidence="3" id="KW-1185">Reference proteome</keyword>
<reference evidence="2 3" key="1">
    <citation type="submission" date="2021-10" db="EMBL/GenBank/DDBJ databases">
        <title>Anaerobic single-cell dispensing facilitates the cultivation of human gut bacteria.</title>
        <authorList>
            <person name="Afrizal A."/>
        </authorList>
    </citation>
    <scope>NUCLEOTIDE SEQUENCE [LARGE SCALE GENOMIC DNA]</scope>
    <source>
        <strain evidence="2 3">CLA-AA-H244</strain>
    </source>
</reference>
<comment type="caution">
    <text evidence="2">The sequence shown here is derived from an EMBL/GenBank/DDBJ whole genome shotgun (WGS) entry which is preliminary data.</text>
</comment>
<dbReference type="InterPro" id="IPR010982">
    <property type="entry name" value="Lambda_DNA-bd_dom_sf"/>
</dbReference>
<dbReference type="Pfam" id="PF01381">
    <property type="entry name" value="HTH_3"/>
    <property type="match status" value="1"/>
</dbReference>